<dbReference type="OrthoDB" id="410044at2759"/>
<evidence type="ECO:0000256" key="1">
    <source>
        <dbReference type="ARBA" id="ARBA00022884"/>
    </source>
</evidence>
<keyword evidence="1 2" id="KW-0694">RNA-binding</keyword>
<dbReference type="InterPro" id="IPR052462">
    <property type="entry name" value="SLIRP/GR-RBP-like"/>
</dbReference>
<feature type="non-terminal residue" evidence="5">
    <location>
        <position position="140"/>
    </location>
</feature>
<keyword evidence="6" id="KW-1185">Reference proteome</keyword>
<evidence type="ECO:0000313" key="6">
    <source>
        <dbReference type="Proteomes" id="UP000054498"/>
    </source>
</evidence>
<evidence type="ECO:0000256" key="2">
    <source>
        <dbReference type="PROSITE-ProRule" id="PRU00176"/>
    </source>
</evidence>
<dbReference type="InterPro" id="IPR000504">
    <property type="entry name" value="RRM_dom"/>
</dbReference>
<accession>A0A0D2MSC1</accession>
<dbReference type="PROSITE" id="PS50102">
    <property type="entry name" value="RRM"/>
    <property type="match status" value="1"/>
</dbReference>
<protein>
    <recommendedName>
        <fullName evidence="4">RRM domain-containing protein</fullName>
    </recommendedName>
</protein>
<dbReference type="Gene3D" id="3.30.70.330">
    <property type="match status" value="1"/>
</dbReference>
<dbReference type="PANTHER" id="PTHR48027">
    <property type="entry name" value="HETEROGENEOUS NUCLEAR RIBONUCLEOPROTEIN 87F-RELATED"/>
    <property type="match status" value="1"/>
</dbReference>
<dbReference type="KEGG" id="mng:MNEG_4657"/>
<evidence type="ECO:0000313" key="5">
    <source>
        <dbReference type="EMBL" id="KIZ03307.1"/>
    </source>
</evidence>
<feature type="domain" description="RRM" evidence="4">
    <location>
        <begin position="39"/>
        <end position="120"/>
    </location>
</feature>
<feature type="region of interest" description="Disordered" evidence="3">
    <location>
        <begin position="1"/>
        <end position="30"/>
    </location>
</feature>
<evidence type="ECO:0000259" key="4">
    <source>
        <dbReference type="PROSITE" id="PS50102"/>
    </source>
</evidence>
<organism evidence="5 6">
    <name type="scientific">Monoraphidium neglectum</name>
    <dbReference type="NCBI Taxonomy" id="145388"/>
    <lineage>
        <taxon>Eukaryota</taxon>
        <taxon>Viridiplantae</taxon>
        <taxon>Chlorophyta</taxon>
        <taxon>core chlorophytes</taxon>
        <taxon>Chlorophyceae</taxon>
        <taxon>CS clade</taxon>
        <taxon>Sphaeropleales</taxon>
        <taxon>Selenastraceae</taxon>
        <taxon>Monoraphidium</taxon>
    </lineage>
</organism>
<dbReference type="Proteomes" id="UP000054498">
    <property type="component" value="Unassembled WGS sequence"/>
</dbReference>
<dbReference type="InterPro" id="IPR012677">
    <property type="entry name" value="Nucleotide-bd_a/b_plait_sf"/>
</dbReference>
<dbReference type="InterPro" id="IPR035979">
    <property type="entry name" value="RBD_domain_sf"/>
</dbReference>
<dbReference type="STRING" id="145388.A0A0D2MSC1"/>
<dbReference type="RefSeq" id="XP_013902326.1">
    <property type="nucleotide sequence ID" value="XM_014046872.1"/>
</dbReference>
<feature type="compositionally biased region" description="Low complexity" evidence="3">
    <location>
        <begin position="1"/>
        <end position="14"/>
    </location>
</feature>
<proteinExistence type="predicted"/>
<dbReference type="SUPFAM" id="SSF54928">
    <property type="entry name" value="RNA-binding domain, RBD"/>
    <property type="match status" value="1"/>
</dbReference>
<sequence>MATRQQPQPQQQHQQPHHQHQQQHPGDDDDVLNVVCAEPKIFVGGLRYDVTQEDVGAHYLQYGPLRSAALLVHHDTGKSKGCAMVLFERWTAAEAAVAAEHGVVTRLSAPRQAVVKLADPQRNEHGVLCGVTPRKLFIGQ</sequence>
<evidence type="ECO:0000256" key="3">
    <source>
        <dbReference type="SAM" id="MobiDB-lite"/>
    </source>
</evidence>
<dbReference type="GeneID" id="25737534"/>
<dbReference type="GO" id="GO:0003723">
    <property type="term" value="F:RNA binding"/>
    <property type="evidence" value="ECO:0007669"/>
    <property type="project" value="UniProtKB-UniRule"/>
</dbReference>
<reference evidence="5 6" key="1">
    <citation type="journal article" date="2013" name="BMC Genomics">
        <title>Reconstruction of the lipid metabolism for the microalga Monoraphidium neglectum from its genome sequence reveals characteristics suitable for biofuel production.</title>
        <authorList>
            <person name="Bogen C."/>
            <person name="Al-Dilaimi A."/>
            <person name="Albersmeier A."/>
            <person name="Wichmann J."/>
            <person name="Grundmann M."/>
            <person name="Rupp O."/>
            <person name="Lauersen K.J."/>
            <person name="Blifernez-Klassen O."/>
            <person name="Kalinowski J."/>
            <person name="Goesmann A."/>
            <person name="Mussgnug J.H."/>
            <person name="Kruse O."/>
        </authorList>
    </citation>
    <scope>NUCLEOTIDE SEQUENCE [LARGE SCALE GENOMIC DNA]</scope>
    <source>
        <strain evidence="5 6">SAG 48.87</strain>
    </source>
</reference>
<gene>
    <name evidence="5" type="ORF">MNEG_4657</name>
</gene>
<dbReference type="AlphaFoldDB" id="A0A0D2MSC1"/>
<name>A0A0D2MSC1_9CHLO</name>
<dbReference type="EMBL" id="KK100876">
    <property type="protein sequence ID" value="KIZ03307.1"/>
    <property type="molecule type" value="Genomic_DNA"/>
</dbReference>
<dbReference type="SMART" id="SM00360">
    <property type="entry name" value="RRM"/>
    <property type="match status" value="1"/>
</dbReference>
<dbReference type="Pfam" id="PF00076">
    <property type="entry name" value="RRM_1"/>
    <property type="match status" value="1"/>
</dbReference>